<name>A0A200PT83_MACCD</name>
<proteinExistence type="predicted"/>
<protein>
    <recommendedName>
        <fullName evidence="3">Reverse transcriptase zinc-binding domain</fullName>
    </recommendedName>
</protein>
<evidence type="ECO:0000313" key="1">
    <source>
        <dbReference type="EMBL" id="OVA01414.1"/>
    </source>
</evidence>
<dbReference type="AlphaFoldDB" id="A0A200PT83"/>
<evidence type="ECO:0000313" key="2">
    <source>
        <dbReference type="Proteomes" id="UP000195402"/>
    </source>
</evidence>
<accession>A0A200PT83</accession>
<dbReference type="InParanoid" id="A0A200PT83"/>
<reference evidence="1 2" key="1">
    <citation type="journal article" date="2017" name="Mol. Plant">
        <title>The Genome of Medicinal Plant Macleaya cordata Provides New Insights into Benzylisoquinoline Alkaloids Metabolism.</title>
        <authorList>
            <person name="Liu X."/>
            <person name="Liu Y."/>
            <person name="Huang P."/>
            <person name="Ma Y."/>
            <person name="Qing Z."/>
            <person name="Tang Q."/>
            <person name="Cao H."/>
            <person name="Cheng P."/>
            <person name="Zheng Y."/>
            <person name="Yuan Z."/>
            <person name="Zhou Y."/>
            <person name="Liu J."/>
            <person name="Tang Z."/>
            <person name="Zhuo Y."/>
            <person name="Zhang Y."/>
            <person name="Yu L."/>
            <person name="Huang J."/>
            <person name="Yang P."/>
            <person name="Peng Q."/>
            <person name="Zhang J."/>
            <person name="Jiang W."/>
            <person name="Zhang Z."/>
            <person name="Lin K."/>
            <person name="Ro D.K."/>
            <person name="Chen X."/>
            <person name="Xiong X."/>
            <person name="Shang Y."/>
            <person name="Huang S."/>
            <person name="Zeng J."/>
        </authorList>
    </citation>
    <scope>NUCLEOTIDE SEQUENCE [LARGE SCALE GENOMIC DNA]</scope>
    <source>
        <strain evidence="2">cv. BLH2017</strain>
        <tissue evidence="1">Root</tissue>
    </source>
</reference>
<keyword evidence="2" id="KW-1185">Reference proteome</keyword>
<organism evidence="1 2">
    <name type="scientific">Macleaya cordata</name>
    <name type="common">Five-seeded plume-poppy</name>
    <name type="synonym">Bocconia cordata</name>
    <dbReference type="NCBI Taxonomy" id="56857"/>
    <lineage>
        <taxon>Eukaryota</taxon>
        <taxon>Viridiplantae</taxon>
        <taxon>Streptophyta</taxon>
        <taxon>Embryophyta</taxon>
        <taxon>Tracheophyta</taxon>
        <taxon>Spermatophyta</taxon>
        <taxon>Magnoliopsida</taxon>
        <taxon>Ranunculales</taxon>
        <taxon>Papaveraceae</taxon>
        <taxon>Papaveroideae</taxon>
        <taxon>Macleaya</taxon>
    </lineage>
</organism>
<dbReference type="Proteomes" id="UP000195402">
    <property type="component" value="Unassembled WGS sequence"/>
</dbReference>
<dbReference type="OrthoDB" id="1306001at2759"/>
<sequence>MAKYTKSNGFWITYYKKSSTWAGIRWVIDSLHSNTRWIVGNERTISLWKENWISNQSILESLNIQNFPFELISKLSEIIHDGVWVFPTALKKIQLYMGVDPESIPNPMGGSDRRIWPHNLNGNFTVTSAYNILRNILRKSIIPRISS</sequence>
<comment type="caution">
    <text evidence="1">The sequence shown here is derived from an EMBL/GenBank/DDBJ whole genome shotgun (WGS) entry which is preliminary data.</text>
</comment>
<gene>
    <name evidence="1" type="ORF">BVC80_7473g2</name>
</gene>
<dbReference type="EMBL" id="MVGT01004098">
    <property type="protein sequence ID" value="OVA01414.1"/>
    <property type="molecule type" value="Genomic_DNA"/>
</dbReference>
<evidence type="ECO:0008006" key="3">
    <source>
        <dbReference type="Google" id="ProtNLM"/>
    </source>
</evidence>